<organism evidence="5 6">
    <name type="scientific">Lentisphaera profundi</name>
    <dbReference type="NCBI Taxonomy" id="1658616"/>
    <lineage>
        <taxon>Bacteria</taxon>
        <taxon>Pseudomonadati</taxon>
        <taxon>Lentisphaerota</taxon>
        <taxon>Lentisphaeria</taxon>
        <taxon>Lentisphaerales</taxon>
        <taxon>Lentisphaeraceae</taxon>
        <taxon>Lentisphaera</taxon>
    </lineage>
</organism>
<feature type="domain" description="Cytochrome c-552/4" evidence="4">
    <location>
        <begin position="59"/>
        <end position="85"/>
    </location>
</feature>
<dbReference type="SUPFAM" id="SSF48371">
    <property type="entry name" value="ARM repeat"/>
    <property type="match status" value="1"/>
</dbReference>
<dbReference type="RefSeq" id="WP_274152693.1">
    <property type="nucleotide sequence ID" value="NZ_CP117812.1"/>
</dbReference>
<dbReference type="Pfam" id="PF13435">
    <property type="entry name" value="Cytochrome_C554"/>
    <property type="match status" value="2"/>
</dbReference>
<dbReference type="SMART" id="SM00028">
    <property type="entry name" value="TPR"/>
    <property type="match status" value="4"/>
</dbReference>
<dbReference type="Pfam" id="PF13174">
    <property type="entry name" value="TPR_6"/>
    <property type="match status" value="1"/>
</dbReference>
<feature type="repeat" description="TPR" evidence="2">
    <location>
        <begin position="675"/>
        <end position="708"/>
    </location>
</feature>
<dbReference type="InterPro" id="IPR023155">
    <property type="entry name" value="Cyt_c-552/4"/>
</dbReference>
<feature type="region of interest" description="Disordered" evidence="3">
    <location>
        <begin position="722"/>
        <end position="741"/>
    </location>
</feature>
<dbReference type="Proteomes" id="UP001214250">
    <property type="component" value="Chromosome 2"/>
</dbReference>
<evidence type="ECO:0000313" key="6">
    <source>
        <dbReference type="Proteomes" id="UP001214250"/>
    </source>
</evidence>
<name>A0ABY7W129_9BACT</name>
<dbReference type="InterPro" id="IPR011990">
    <property type="entry name" value="TPR-like_helical_dom_sf"/>
</dbReference>
<sequence length="741" mass="83684">MSKFFTSLTLSIIFFLFLSCDNQSTKGPSSAKLNTVGTQNSEIAANPNDPHANFVGHQACAECHKTEHEEWLGSDHKNAMAPATEKSVLGNFDNQSLEINGVTHRFYRAKNGDFMVEADSEKGEMTSYKVEYVLGYEPLQQYMVKLPGNRIQCLHTAWNTTKKEWYHLYKDENPPAGDWLHWTGQGMTWNSQCADCHTTNTQINYDRASNSFNTNYSEGNVSCEACHGPGKNHVNHYKGDTSIVDDLIKLTKKSGATQQEELNRCAPCHGLRSRLDQAVNPHGSIGDSYAMNLARNGQYQADGQILTEVFVYGSFTQSRHHRFGLRCSDCHNPHTGKIKFPGNKTCTECHLPDQYDTPKHTFHTDPEGSKCISCHMPGRFYMGVDFRHDHSFRVPRPDLSRRYSTSNACNDCHTDRNFTWAAQAIEKNYGPTRKAHFSEVLLSLRNNEPGSVEKAIQLLKTPELTPVMGRAAILSELPATYSPEVIMTIEKQLKDASSLVRHAAVEICDPLSNPEKLRLLVPILKDKARSVRQEVAFILSAIPDQDFPSASQSERKNAEDEFILASESTADSPGSLLRFGIFEERKGNHAKALELYQASLKVDILFHPARSSMATLYSRQGKNDLAEKELRIIVSQYPQLAQFQYMLGQLLAEEKRYMEAQKSFAKAAALPNCPPQVFRNWGLSMEKMGQHDQALKIYRSGLQVYPGYGELQAFIQRIEGARKQQQEREQRRQQQQQQAPQ</sequence>
<dbReference type="Gene3D" id="1.25.40.10">
    <property type="entry name" value="Tetratricopeptide repeat domain"/>
    <property type="match status" value="1"/>
</dbReference>
<gene>
    <name evidence="5" type="ORF">PQO03_19305</name>
</gene>
<keyword evidence="6" id="KW-1185">Reference proteome</keyword>
<keyword evidence="2" id="KW-0802">TPR repeat</keyword>
<reference evidence="5 6" key="1">
    <citation type="submission" date="2023-02" db="EMBL/GenBank/DDBJ databases">
        <title>Genome sequence of Lentisphaera profundi SAORIC-696.</title>
        <authorList>
            <person name="Kim e."/>
            <person name="Cho J.-C."/>
            <person name="Choi A."/>
            <person name="Kang I."/>
        </authorList>
    </citation>
    <scope>NUCLEOTIDE SEQUENCE [LARGE SCALE GENOMIC DNA]</scope>
    <source>
        <strain evidence="5 6">SAORIC-696</strain>
    </source>
</reference>
<dbReference type="InterPro" id="IPR016024">
    <property type="entry name" value="ARM-type_fold"/>
</dbReference>
<proteinExistence type="predicted"/>
<feature type="domain" description="Cytochrome c-552/4" evidence="4">
    <location>
        <begin position="186"/>
        <end position="228"/>
    </location>
</feature>
<dbReference type="InterPro" id="IPR036280">
    <property type="entry name" value="Multihaem_cyt_sf"/>
</dbReference>
<evidence type="ECO:0000256" key="1">
    <source>
        <dbReference type="ARBA" id="ARBA00022729"/>
    </source>
</evidence>
<dbReference type="SUPFAM" id="SSF48452">
    <property type="entry name" value="TPR-like"/>
    <property type="match status" value="1"/>
</dbReference>
<dbReference type="EMBL" id="CP117812">
    <property type="protein sequence ID" value="WDE97978.1"/>
    <property type="molecule type" value="Genomic_DNA"/>
</dbReference>
<protein>
    <submittedName>
        <fullName evidence="5">Multiheme c-type cytochrome</fullName>
    </submittedName>
</protein>
<evidence type="ECO:0000313" key="5">
    <source>
        <dbReference type="EMBL" id="WDE97978.1"/>
    </source>
</evidence>
<dbReference type="Gene3D" id="1.25.10.10">
    <property type="entry name" value="Leucine-rich Repeat Variant"/>
    <property type="match status" value="1"/>
</dbReference>
<dbReference type="CDD" id="cd08168">
    <property type="entry name" value="Cytochrom_C3"/>
    <property type="match status" value="1"/>
</dbReference>
<dbReference type="Pfam" id="PF13432">
    <property type="entry name" value="TPR_16"/>
    <property type="match status" value="1"/>
</dbReference>
<dbReference type="InterPro" id="IPR011989">
    <property type="entry name" value="ARM-like"/>
</dbReference>
<evidence type="ECO:0000259" key="4">
    <source>
        <dbReference type="Pfam" id="PF13435"/>
    </source>
</evidence>
<dbReference type="InterPro" id="IPR051829">
    <property type="entry name" value="Multiheme_Cytochr_ET"/>
</dbReference>
<feature type="compositionally biased region" description="Basic and acidic residues" evidence="3">
    <location>
        <begin position="722"/>
        <end position="732"/>
    </location>
</feature>
<dbReference type="PANTHER" id="PTHR35038:SF8">
    <property type="entry name" value="C-TYPE POLYHEME CYTOCHROME OMCC"/>
    <property type="match status" value="1"/>
</dbReference>
<dbReference type="Gene3D" id="3.90.10.10">
    <property type="entry name" value="Cytochrome C3"/>
    <property type="match status" value="1"/>
</dbReference>
<evidence type="ECO:0000256" key="3">
    <source>
        <dbReference type="SAM" id="MobiDB-lite"/>
    </source>
</evidence>
<dbReference type="SUPFAM" id="SSF48695">
    <property type="entry name" value="Multiheme cytochromes"/>
    <property type="match status" value="1"/>
</dbReference>
<keyword evidence="1" id="KW-0732">Signal</keyword>
<evidence type="ECO:0000256" key="2">
    <source>
        <dbReference type="PROSITE-ProRule" id="PRU00339"/>
    </source>
</evidence>
<dbReference type="InterPro" id="IPR019734">
    <property type="entry name" value="TPR_rpt"/>
</dbReference>
<dbReference type="Gene3D" id="1.10.1130.10">
    <property type="entry name" value="Flavocytochrome C3, Chain A"/>
    <property type="match status" value="2"/>
</dbReference>
<dbReference type="PROSITE" id="PS51257">
    <property type="entry name" value="PROKAR_LIPOPROTEIN"/>
    <property type="match status" value="1"/>
</dbReference>
<accession>A0ABY7W129</accession>
<dbReference type="PROSITE" id="PS50005">
    <property type="entry name" value="TPR"/>
    <property type="match status" value="1"/>
</dbReference>
<dbReference type="PANTHER" id="PTHR35038">
    <property type="entry name" value="DISSIMILATORY SULFITE REDUCTASE SIRA"/>
    <property type="match status" value="1"/>
</dbReference>